<gene>
    <name evidence="1" type="ORF">EVOR1521_LOCUS9893</name>
</gene>
<organism evidence="1 2">
    <name type="scientific">Effrenium voratum</name>
    <dbReference type="NCBI Taxonomy" id="2562239"/>
    <lineage>
        <taxon>Eukaryota</taxon>
        <taxon>Sar</taxon>
        <taxon>Alveolata</taxon>
        <taxon>Dinophyceae</taxon>
        <taxon>Suessiales</taxon>
        <taxon>Symbiodiniaceae</taxon>
        <taxon>Effrenium</taxon>
    </lineage>
</organism>
<dbReference type="AlphaFoldDB" id="A0AA36MSR3"/>
<dbReference type="EMBL" id="CAUJNA010000913">
    <property type="protein sequence ID" value="CAJ1382532.1"/>
    <property type="molecule type" value="Genomic_DNA"/>
</dbReference>
<comment type="caution">
    <text evidence="1">The sequence shown here is derived from an EMBL/GenBank/DDBJ whole genome shotgun (WGS) entry which is preliminary data.</text>
</comment>
<name>A0AA36MSR3_9DINO</name>
<evidence type="ECO:0000313" key="2">
    <source>
        <dbReference type="Proteomes" id="UP001178507"/>
    </source>
</evidence>
<accession>A0AA36MSR3</accession>
<protein>
    <submittedName>
        <fullName evidence="1">Uncharacterized protein</fullName>
    </submittedName>
</protein>
<sequence length="408" mass="46504">MPWPHELFSAVYKHFPKEWIARIRGVADLGDFWRRKSYQQSADIYSFCSLVAQGSTKETNFIVAMLFARSQVWPDVDDRGRPHEAGTTAARLAGSPLADGYRGVVFLLRGDLDYLSKSLELQHASASQPCCLCLADRSAGLNFLDCRPGARWQSSVHTTPVWQRRFGSASQNPLWRAPGITAMCYYPDVMHNKHLGMDAYFLGGVLKVMLQYAPLPQIFEQCKAHWREARDGNHFGQLRETMFLGKRGDYPKLKGKAAEVRSMTPALLVAWRRLREAHGLRSTYAEQIELGLQCSKDIDVILDEARGELFFDDQTHERYVELHYHYAAMQTALHKRHWEQGERVFNVTIKMHYAIHGALLSKHCSPRLSWCYSGEDLMQKAKVVLAACRLSLRLAFACLRLLLCGQPP</sequence>
<keyword evidence="2" id="KW-1185">Reference proteome</keyword>
<reference evidence="1" key="1">
    <citation type="submission" date="2023-08" db="EMBL/GenBank/DDBJ databases">
        <authorList>
            <person name="Chen Y."/>
            <person name="Shah S."/>
            <person name="Dougan E. K."/>
            <person name="Thang M."/>
            <person name="Chan C."/>
        </authorList>
    </citation>
    <scope>NUCLEOTIDE SEQUENCE</scope>
</reference>
<dbReference type="Proteomes" id="UP001178507">
    <property type="component" value="Unassembled WGS sequence"/>
</dbReference>
<proteinExistence type="predicted"/>
<evidence type="ECO:0000313" key="1">
    <source>
        <dbReference type="EMBL" id="CAJ1382532.1"/>
    </source>
</evidence>